<dbReference type="RefSeq" id="WP_151666880.1">
    <property type="nucleotide sequence ID" value="NZ_WBVO01000003.1"/>
</dbReference>
<dbReference type="Pfam" id="PF12081">
    <property type="entry name" value="GldM_1st"/>
    <property type="match status" value="1"/>
</dbReference>
<dbReference type="Proteomes" id="UP000468650">
    <property type="component" value="Unassembled WGS sequence"/>
</dbReference>
<dbReference type="Pfam" id="PF21601">
    <property type="entry name" value="GldM_2nd"/>
    <property type="match status" value="1"/>
</dbReference>
<protein>
    <submittedName>
        <fullName evidence="5">Gliding motility protein GldM</fullName>
    </submittedName>
</protein>
<dbReference type="EMBL" id="WBVO01000003">
    <property type="protein sequence ID" value="KAB2813678.1"/>
    <property type="molecule type" value="Genomic_DNA"/>
</dbReference>
<feature type="domain" description="Gliding motility-associated protein GldM N-terminal" evidence="2">
    <location>
        <begin position="31"/>
        <end position="222"/>
    </location>
</feature>
<dbReference type="Pfam" id="PF12080">
    <property type="entry name" value="GldM_4th"/>
    <property type="match status" value="1"/>
</dbReference>
<reference evidence="5 6" key="1">
    <citation type="submission" date="2019-09" db="EMBL/GenBank/DDBJ databases">
        <title>Genomes of family Cryomorphaceae.</title>
        <authorList>
            <person name="Bowman J.P."/>
        </authorList>
    </citation>
    <scope>NUCLEOTIDE SEQUENCE [LARGE SCALE GENOMIC DNA]</scope>
    <source>
        <strain evidence="5 6">LMG 25704</strain>
    </source>
</reference>
<name>A0A6N6RJ97_9FLAO</name>
<dbReference type="NCBIfam" id="TIGR03517">
    <property type="entry name" value="GldM_gliding"/>
    <property type="match status" value="1"/>
</dbReference>
<sequence>MAGGKLTPRQKMINMMYLVLTAMLALNVSQEILRALTEINDSMEATVSTVDRGNEVLYTSLANEAKENKRAEEWNERAQQLKPIAQSTWQLIEDVKREMIEKTGGRAEDGMFKGSDDRDTPTNVMLNSKDIGGGGKAKEIREALERYKAFLLENAGNDAAMIASIEQKFNFDPVKVEGEDTPKQWEERKFAELPLAGVITNLTEIQSNVRRAESDMLEEFMQGIDMGTVKFTTVRPFIDAKSNYITQGDQFEAEIFLAAYDDSQNPTFTLNGQEIAAEDIEAGRARVVLPGTGVGEKTFSGSILLPGADSAITFEGSYIVAPPTAVISPTKMNVLYRQVKNPLEISVPGVQPENLVVNGPGVRQKSPGVYEADVTTLNQREITISVGVREDDGTVRSVGSRPFRIKGLPKAEARIYRRSTPGPYSASAIASAPIEAAYPDFAFDLELEVTKFEVIVPGSAPFRINGNRMTSNARAAIEAARTGSTIIIRNVEAVIKGTNNKVTNVASLPLDLN</sequence>
<dbReference type="InterPro" id="IPR019859">
    <property type="entry name" value="Motility-assoc_prot_GldM"/>
</dbReference>
<evidence type="ECO:0000313" key="6">
    <source>
        <dbReference type="Proteomes" id="UP000468650"/>
    </source>
</evidence>
<evidence type="ECO:0000259" key="1">
    <source>
        <dbReference type="Pfam" id="PF12080"/>
    </source>
</evidence>
<accession>A0A6N6RJ97</accession>
<feature type="domain" description="Gliding motility-associated protein GldM first immunoglobulin-like" evidence="3">
    <location>
        <begin position="227"/>
        <end position="321"/>
    </location>
</feature>
<comment type="caution">
    <text evidence="5">The sequence shown here is derived from an EMBL/GenBank/DDBJ whole genome shotgun (WGS) entry which is preliminary data.</text>
</comment>
<evidence type="ECO:0000259" key="4">
    <source>
        <dbReference type="Pfam" id="PF21602"/>
    </source>
</evidence>
<dbReference type="Pfam" id="PF21602">
    <property type="entry name" value="GldM_3rd"/>
    <property type="match status" value="1"/>
</dbReference>
<proteinExistence type="predicted"/>
<gene>
    <name evidence="5" type="primary">gldM</name>
    <name evidence="5" type="ORF">F8C67_05820</name>
</gene>
<keyword evidence="6" id="KW-1185">Reference proteome</keyword>
<evidence type="ECO:0000259" key="2">
    <source>
        <dbReference type="Pfam" id="PF12081"/>
    </source>
</evidence>
<dbReference type="OrthoDB" id="1490890at2"/>
<dbReference type="AlphaFoldDB" id="A0A6N6RJ97"/>
<dbReference type="InterPro" id="IPR048405">
    <property type="entry name" value="GldM_Ig-like-1"/>
</dbReference>
<feature type="domain" description="Gliding motility-associated protein GldM second immunoglobulin-like" evidence="4">
    <location>
        <begin position="325"/>
        <end position="406"/>
    </location>
</feature>
<dbReference type="InterPro" id="IPR048406">
    <property type="entry name" value="GldM_Ig-like-2"/>
</dbReference>
<dbReference type="InterPro" id="IPR022720">
    <property type="entry name" value="Motility-assoc_prot_GldM_N"/>
</dbReference>
<organism evidence="5 6">
    <name type="scientific">Phaeocystidibacter luteus</name>
    <dbReference type="NCBI Taxonomy" id="911197"/>
    <lineage>
        <taxon>Bacteria</taxon>
        <taxon>Pseudomonadati</taxon>
        <taxon>Bacteroidota</taxon>
        <taxon>Flavobacteriia</taxon>
        <taxon>Flavobacteriales</taxon>
        <taxon>Phaeocystidibacteraceae</taxon>
        <taxon>Phaeocystidibacter</taxon>
    </lineage>
</organism>
<evidence type="ECO:0000259" key="3">
    <source>
        <dbReference type="Pfam" id="PF21601"/>
    </source>
</evidence>
<dbReference type="InterPro" id="IPR022719">
    <property type="entry name" value="Motility-assoc_prot_GldM_C"/>
</dbReference>
<feature type="domain" description="Gliding motility-associated protein GldM C-terminal" evidence="1">
    <location>
        <begin position="409"/>
        <end position="507"/>
    </location>
</feature>
<evidence type="ECO:0000313" key="5">
    <source>
        <dbReference type="EMBL" id="KAB2813678.1"/>
    </source>
</evidence>